<proteinExistence type="predicted"/>
<feature type="region of interest" description="Disordered" evidence="1">
    <location>
        <begin position="54"/>
        <end position="162"/>
    </location>
</feature>
<organism evidence="2 3">
    <name type="scientific">Stylosanthes scabra</name>
    <dbReference type="NCBI Taxonomy" id="79078"/>
    <lineage>
        <taxon>Eukaryota</taxon>
        <taxon>Viridiplantae</taxon>
        <taxon>Streptophyta</taxon>
        <taxon>Embryophyta</taxon>
        <taxon>Tracheophyta</taxon>
        <taxon>Spermatophyta</taxon>
        <taxon>Magnoliopsida</taxon>
        <taxon>eudicotyledons</taxon>
        <taxon>Gunneridae</taxon>
        <taxon>Pentapetalae</taxon>
        <taxon>rosids</taxon>
        <taxon>fabids</taxon>
        <taxon>Fabales</taxon>
        <taxon>Fabaceae</taxon>
        <taxon>Papilionoideae</taxon>
        <taxon>50 kb inversion clade</taxon>
        <taxon>dalbergioids sensu lato</taxon>
        <taxon>Dalbergieae</taxon>
        <taxon>Pterocarpus clade</taxon>
        <taxon>Stylosanthes</taxon>
    </lineage>
</organism>
<sequence length="162" mass="17438">METPNYDIEQSAGALCSVLAEYRCLYRTENPVVWDYHPVLFTCFSDAADVVEEDEAGGGEVDTSIKGVEASVGVTNPPAGGVDGGSAIDENQRHNEDDNVGGRESDEDDSDDGEYVPSEIDSDSADDVHFTDSEDDLDLGDSFFGNEPNEGDGVYGIKTNRR</sequence>
<name>A0ABU6UZC7_9FABA</name>
<evidence type="ECO:0000313" key="2">
    <source>
        <dbReference type="EMBL" id="MED6166032.1"/>
    </source>
</evidence>
<feature type="compositionally biased region" description="Basic and acidic residues" evidence="1">
    <location>
        <begin position="90"/>
        <end position="104"/>
    </location>
</feature>
<evidence type="ECO:0000256" key="1">
    <source>
        <dbReference type="SAM" id="MobiDB-lite"/>
    </source>
</evidence>
<keyword evidence="3" id="KW-1185">Reference proteome</keyword>
<accession>A0ABU6UZC7</accession>
<dbReference type="EMBL" id="JASCZI010124621">
    <property type="protein sequence ID" value="MED6166032.1"/>
    <property type="molecule type" value="Genomic_DNA"/>
</dbReference>
<gene>
    <name evidence="2" type="ORF">PIB30_105173</name>
</gene>
<protein>
    <submittedName>
        <fullName evidence="2">Uncharacterized protein</fullName>
    </submittedName>
</protein>
<reference evidence="2 3" key="1">
    <citation type="journal article" date="2023" name="Plants (Basel)">
        <title>Bridging the Gap: Combining Genomics and Transcriptomics Approaches to Understand Stylosanthes scabra, an Orphan Legume from the Brazilian Caatinga.</title>
        <authorList>
            <person name="Ferreira-Neto J.R.C."/>
            <person name="da Silva M.D."/>
            <person name="Binneck E."/>
            <person name="de Melo N.F."/>
            <person name="da Silva R.H."/>
            <person name="de Melo A.L.T.M."/>
            <person name="Pandolfi V."/>
            <person name="Bustamante F.O."/>
            <person name="Brasileiro-Vidal A.C."/>
            <person name="Benko-Iseppon A.M."/>
        </authorList>
    </citation>
    <scope>NUCLEOTIDE SEQUENCE [LARGE SCALE GENOMIC DNA]</scope>
    <source>
        <tissue evidence="2">Leaves</tissue>
    </source>
</reference>
<feature type="compositionally biased region" description="Acidic residues" evidence="1">
    <location>
        <begin position="105"/>
        <end position="125"/>
    </location>
</feature>
<dbReference type="Proteomes" id="UP001341840">
    <property type="component" value="Unassembled WGS sequence"/>
</dbReference>
<evidence type="ECO:0000313" key="3">
    <source>
        <dbReference type="Proteomes" id="UP001341840"/>
    </source>
</evidence>
<comment type="caution">
    <text evidence="2">The sequence shown here is derived from an EMBL/GenBank/DDBJ whole genome shotgun (WGS) entry which is preliminary data.</text>
</comment>